<dbReference type="STRING" id="286115.A0A507DSE5"/>
<dbReference type="GO" id="GO:0006364">
    <property type="term" value="P:rRNA processing"/>
    <property type="evidence" value="ECO:0007669"/>
    <property type="project" value="TreeGrafter"/>
</dbReference>
<sequence length="533" mass="59415">MLLFSILNACGVRLIDELCAKSDGTGLTELRIYQGLTTGHGKGSVPLRSLRDEDKGLKWTKKSQFGSEIRNVYQQVAASVKGREFKVKKSPPRNVKAASFSPLPTTSLGARFMYINTTALLEINNAIIDINTSAQERARMSSTAQNKPHMAIALAQCAFSFHFATSAQTAATSMSKRKRSLARLHSNASASQNAWWEVDSDQETPGAAQPKPAVSKPALPQNTDVATPDTLRVFASFKVLPVTMPPLRISSRPMPLISHHQPTLKSLDVTHHLLLKRHESRNAAHNDSVTQQYPADRTLFVANIPVDATLSHFRSLFSRCGAIETAYFHRDDNIRSNALGRTAHLVFDDESGVDTALEMKPRQRFWSAVVRDEDGRDVAADTQDHHDVDMVGHGGMVQLGLAKWQQEQDELYPPVAALLSRVTHELELFEQAQRDAHRAAKSKRNVPDEDGFVLVTRASKRKTATDPSSGATVTAAKADEVRDLKPKKRELQNFYRFQVKEKKMTQLSELRKKFDEDKVRIAALKSGRKFRPY</sequence>
<dbReference type="InterPro" id="IPR040446">
    <property type="entry name" value="RRP7"/>
</dbReference>
<comment type="similarity">
    <text evidence="1">Belongs to the RRP7 family.</text>
</comment>
<evidence type="ECO:0000259" key="4">
    <source>
        <dbReference type="PROSITE" id="PS50102"/>
    </source>
</evidence>
<dbReference type="GO" id="GO:0034456">
    <property type="term" value="C:UTP-C complex"/>
    <property type="evidence" value="ECO:0007669"/>
    <property type="project" value="TreeGrafter"/>
</dbReference>
<dbReference type="Pfam" id="PF12923">
    <property type="entry name" value="RRP7"/>
    <property type="match status" value="1"/>
</dbReference>
<dbReference type="CDD" id="cd12293">
    <property type="entry name" value="dRRM_Rrp7p"/>
    <property type="match status" value="1"/>
</dbReference>
<evidence type="ECO:0000256" key="1">
    <source>
        <dbReference type="ARBA" id="ARBA00006110"/>
    </source>
</evidence>
<dbReference type="InterPro" id="IPR024326">
    <property type="entry name" value="RRP7_C"/>
</dbReference>
<accession>A0A507DSE5</accession>
<dbReference type="PROSITE" id="PS50102">
    <property type="entry name" value="RRM"/>
    <property type="match status" value="1"/>
</dbReference>
<organism evidence="5 6">
    <name type="scientific">Synchytrium endobioticum</name>
    <dbReference type="NCBI Taxonomy" id="286115"/>
    <lineage>
        <taxon>Eukaryota</taxon>
        <taxon>Fungi</taxon>
        <taxon>Fungi incertae sedis</taxon>
        <taxon>Chytridiomycota</taxon>
        <taxon>Chytridiomycota incertae sedis</taxon>
        <taxon>Chytridiomycetes</taxon>
        <taxon>Synchytriales</taxon>
        <taxon>Synchytriaceae</taxon>
        <taxon>Synchytrium</taxon>
    </lineage>
</organism>
<evidence type="ECO:0000256" key="3">
    <source>
        <dbReference type="SAM" id="MobiDB-lite"/>
    </source>
</evidence>
<dbReference type="PANTHER" id="PTHR13191">
    <property type="entry name" value="RIBOSOMAL RNA PROCESSING PROTEIN 7-RELATED"/>
    <property type="match status" value="1"/>
</dbReference>
<dbReference type="Pfam" id="PF17799">
    <property type="entry name" value="RRM_Rrp7"/>
    <property type="match status" value="1"/>
</dbReference>
<dbReference type="GO" id="GO:0003723">
    <property type="term" value="F:RNA binding"/>
    <property type="evidence" value="ECO:0007669"/>
    <property type="project" value="UniProtKB-UniRule"/>
</dbReference>
<proteinExistence type="inferred from homology"/>
<dbReference type="Proteomes" id="UP000317494">
    <property type="component" value="Unassembled WGS sequence"/>
</dbReference>
<dbReference type="VEuPathDB" id="FungiDB:SeMB42_g00139"/>
<dbReference type="GO" id="GO:0000028">
    <property type="term" value="P:ribosomal small subunit assembly"/>
    <property type="evidence" value="ECO:0007669"/>
    <property type="project" value="TreeGrafter"/>
</dbReference>
<gene>
    <name evidence="5" type="ORF">SeMB42_g00139</name>
</gene>
<dbReference type="EMBL" id="QEAN01000003">
    <property type="protein sequence ID" value="TPX54643.1"/>
    <property type="molecule type" value="Genomic_DNA"/>
</dbReference>
<dbReference type="PANTHER" id="PTHR13191:SF0">
    <property type="entry name" value="RIBOSOMAL RNA-PROCESSING PROTEIN 7 HOMOLOG A-RELATED"/>
    <property type="match status" value="1"/>
</dbReference>
<evidence type="ECO:0000313" key="5">
    <source>
        <dbReference type="EMBL" id="TPX54643.1"/>
    </source>
</evidence>
<feature type="region of interest" description="Disordered" evidence="3">
    <location>
        <begin position="192"/>
        <end position="223"/>
    </location>
</feature>
<dbReference type="InterPro" id="IPR040447">
    <property type="entry name" value="RRM_Rrp7"/>
</dbReference>
<keyword evidence="2" id="KW-0694">RNA-binding</keyword>
<keyword evidence="6" id="KW-1185">Reference proteome</keyword>
<dbReference type="Gene3D" id="3.30.70.330">
    <property type="match status" value="1"/>
</dbReference>
<protein>
    <recommendedName>
        <fullName evidence="4">RRM domain-containing protein</fullName>
    </recommendedName>
</protein>
<dbReference type="InterPro" id="IPR012677">
    <property type="entry name" value="Nucleotide-bd_a/b_plait_sf"/>
</dbReference>
<dbReference type="InterPro" id="IPR035979">
    <property type="entry name" value="RBD_domain_sf"/>
</dbReference>
<dbReference type="SMART" id="SM00360">
    <property type="entry name" value="RRM"/>
    <property type="match status" value="1"/>
</dbReference>
<dbReference type="GO" id="GO:0032545">
    <property type="term" value="C:CURI complex"/>
    <property type="evidence" value="ECO:0007669"/>
    <property type="project" value="TreeGrafter"/>
</dbReference>
<dbReference type="CDD" id="cd12951">
    <property type="entry name" value="RRP7_Rrp7A"/>
    <property type="match status" value="1"/>
</dbReference>
<name>A0A507DSE5_9FUNG</name>
<dbReference type="SUPFAM" id="SSF54928">
    <property type="entry name" value="RNA-binding domain, RBD"/>
    <property type="match status" value="1"/>
</dbReference>
<reference evidence="5 6" key="1">
    <citation type="journal article" date="2019" name="Sci. Rep.">
        <title>Comparative genomics of chytrid fungi reveal insights into the obligate biotrophic and pathogenic lifestyle of Synchytrium endobioticum.</title>
        <authorList>
            <person name="van de Vossenberg B.T.L.H."/>
            <person name="Warris S."/>
            <person name="Nguyen H.D.T."/>
            <person name="van Gent-Pelzer M.P.E."/>
            <person name="Joly D.L."/>
            <person name="van de Geest H.C."/>
            <person name="Bonants P.J.M."/>
            <person name="Smith D.S."/>
            <person name="Levesque C.A."/>
            <person name="van der Lee T.A.J."/>
        </authorList>
    </citation>
    <scope>NUCLEOTIDE SEQUENCE [LARGE SCALE GENOMIC DNA]</scope>
    <source>
        <strain evidence="5 6">MB42</strain>
    </source>
</reference>
<comment type="caution">
    <text evidence="5">The sequence shown here is derived from an EMBL/GenBank/DDBJ whole genome shotgun (WGS) entry which is preliminary data.</text>
</comment>
<evidence type="ECO:0000256" key="2">
    <source>
        <dbReference type="PROSITE-ProRule" id="PRU00176"/>
    </source>
</evidence>
<evidence type="ECO:0000313" key="6">
    <source>
        <dbReference type="Proteomes" id="UP000317494"/>
    </source>
</evidence>
<dbReference type="Gene3D" id="6.10.250.1770">
    <property type="match status" value="1"/>
</dbReference>
<feature type="domain" description="RRM" evidence="4">
    <location>
        <begin position="297"/>
        <end position="385"/>
    </location>
</feature>
<dbReference type="AlphaFoldDB" id="A0A507DSE5"/>
<dbReference type="InterPro" id="IPR000504">
    <property type="entry name" value="RRM_dom"/>
</dbReference>